<evidence type="ECO:0000313" key="3">
    <source>
        <dbReference type="EMBL" id="BAY53925.1"/>
    </source>
</evidence>
<feature type="signal peptide" evidence="2">
    <location>
        <begin position="1"/>
        <end position="23"/>
    </location>
</feature>
<organism evidence="3 4">
    <name type="scientific">Leptolyngbya boryana NIES-2135</name>
    <dbReference type="NCBI Taxonomy" id="1973484"/>
    <lineage>
        <taxon>Bacteria</taxon>
        <taxon>Bacillati</taxon>
        <taxon>Cyanobacteriota</taxon>
        <taxon>Cyanophyceae</taxon>
        <taxon>Leptolyngbyales</taxon>
        <taxon>Leptolyngbyaceae</taxon>
        <taxon>Leptolyngbya group</taxon>
        <taxon>Leptolyngbya</taxon>
    </lineage>
</organism>
<keyword evidence="2" id="KW-0732">Signal</keyword>
<proteinExistence type="predicted"/>
<reference evidence="3 4" key="1">
    <citation type="submission" date="2017-06" db="EMBL/GenBank/DDBJ databases">
        <title>Genome sequencing of cyanobaciteial culture collection at National Institute for Environmental Studies (NIES).</title>
        <authorList>
            <person name="Hirose Y."/>
            <person name="Shimura Y."/>
            <person name="Fujisawa T."/>
            <person name="Nakamura Y."/>
            <person name="Kawachi M."/>
        </authorList>
    </citation>
    <scope>NUCLEOTIDE SEQUENCE [LARGE SCALE GENOMIC DNA]</scope>
    <source>
        <strain evidence="3 4">NIES-2135</strain>
    </source>
</reference>
<gene>
    <name evidence="3" type="ORF">NIES2135_07380</name>
</gene>
<feature type="chain" id="PRO_5011118021" evidence="2">
    <location>
        <begin position="24"/>
        <end position="121"/>
    </location>
</feature>
<accession>A0A1Z4JAW3</accession>
<evidence type="ECO:0000256" key="1">
    <source>
        <dbReference type="SAM" id="MobiDB-lite"/>
    </source>
</evidence>
<keyword evidence="4" id="KW-1185">Reference proteome</keyword>
<evidence type="ECO:0000256" key="2">
    <source>
        <dbReference type="SAM" id="SignalP"/>
    </source>
</evidence>
<protein>
    <submittedName>
        <fullName evidence="3">Uncharacterized protein</fullName>
    </submittedName>
</protein>
<name>A0A1Z4JAW3_LEPBY</name>
<sequence>MRKFLPIFILLAGGLTSVAPAISAEYDRGVGLREYPSTHTTGGYGQGQGSNSNRVESPYGRWTCQTNCFITEWYHPDGVTPGSIGYPSRVRDSFGGEVKVEEPIEPVRLEEPVRQFTDKRQ</sequence>
<dbReference type="Proteomes" id="UP000217895">
    <property type="component" value="Chromosome"/>
</dbReference>
<evidence type="ECO:0000313" key="4">
    <source>
        <dbReference type="Proteomes" id="UP000217895"/>
    </source>
</evidence>
<dbReference type="EMBL" id="AP018203">
    <property type="protein sequence ID" value="BAY53925.1"/>
    <property type="molecule type" value="Genomic_DNA"/>
</dbReference>
<dbReference type="AlphaFoldDB" id="A0A1Z4JAW3"/>
<feature type="region of interest" description="Disordered" evidence="1">
    <location>
        <begin position="37"/>
        <end position="56"/>
    </location>
</feature>